<dbReference type="InterPro" id="IPR036621">
    <property type="entry name" value="Anticodon-bd_dom_sf"/>
</dbReference>
<dbReference type="Gene3D" id="3.30.930.10">
    <property type="entry name" value="Bira Bifunctional Protein, Domain 2"/>
    <property type="match status" value="1"/>
</dbReference>
<organism evidence="2 3">
    <name type="scientific">Absidia repens</name>
    <dbReference type="NCBI Taxonomy" id="90262"/>
    <lineage>
        <taxon>Eukaryota</taxon>
        <taxon>Fungi</taxon>
        <taxon>Fungi incertae sedis</taxon>
        <taxon>Mucoromycota</taxon>
        <taxon>Mucoromycotina</taxon>
        <taxon>Mucoromycetes</taxon>
        <taxon>Mucorales</taxon>
        <taxon>Cunninghamellaceae</taxon>
        <taxon>Absidia</taxon>
    </lineage>
</organism>
<name>A0A1X2HYA5_9FUNG</name>
<keyword evidence="2" id="KW-0030">Aminoacyl-tRNA synthetase</keyword>
<dbReference type="GO" id="GO:0006426">
    <property type="term" value="P:glycyl-tRNA aminoacylation"/>
    <property type="evidence" value="ECO:0007669"/>
    <property type="project" value="TreeGrafter"/>
</dbReference>
<keyword evidence="2" id="KW-0436">Ligase</keyword>
<dbReference type="Proteomes" id="UP000193560">
    <property type="component" value="Unassembled WGS sequence"/>
</dbReference>
<dbReference type="SUPFAM" id="SSF52954">
    <property type="entry name" value="Class II aaRS ABD-related"/>
    <property type="match status" value="1"/>
</dbReference>
<dbReference type="InterPro" id="IPR006195">
    <property type="entry name" value="aa-tRNA-synth_II"/>
</dbReference>
<dbReference type="PROSITE" id="PS50862">
    <property type="entry name" value="AA_TRNA_LIGASE_II"/>
    <property type="match status" value="1"/>
</dbReference>
<evidence type="ECO:0000313" key="3">
    <source>
        <dbReference type="Proteomes" id="UP000193560"/>
    </source>
</evidence>
<evidence type="ECO:0000313" key="2">
    <source>
        <dbReference type="EMBL" id="ORZ05235.1"/>
    </source>
</evidence>
<dbReference type="Pfam" id="PF03129">
    <property type="entry name" value="HGTP_anticodon"/>
    <property type="match status" value="1"/>
</dbReference>
<gene>
    <name evidence="2" type="ORF">BCR42DRAFT_428456</name>
</gene>
<protein>
    <submittedName>
        <fullName evidence="2">Glycyl-tRNA synthetase</fullName>
    </submittedName>
</protein>
<dbReference type="Gene3D" id="3.40.50.800">
    <property type="entry name" value="Anticodon-binding domain"/>
    <property type="match status" value="1"/>
</dbReference>
<dbReference type="GO" id="GO:0005737">
    <property type="term" value="C:cytoplasm"/>
    <property type="evidence" value="ECO:0007669"/>
    <property type="project" value="TreeGrafter"/>
</dbReference>
<dbReference type="InterPro" id="IPR045864">
    <property type="entry name" value="aa-tRNA-synth_II/BPL/LPL"/>
</dbReference>
<comment type="caution">
    <text evidence="2">The sequence shown here is derived from an EMBL/GenBank/DDBJ whole genome shotgun (WGS) entry which is preliminary data.</text>
</comment>
<feature type="domain" description="Aminoacyl-transfer RNA synthetases class-II family profile" evidence="1">
    <location>
        <begin position="178"/>
        <end position="444"/>
    </location>
</feature>
<sequence length="543" mass="62072">MAQKFRALLDLCKRRGFLYQSAEIYGGLRGAYDYGPLGHVYFRDDVVGLDTSIITPHPVLKASGHVDEFSDLLVDCMLTRERFRPDKAPTLDFTATDSSGCKTSGKILMLAPDKLTAKQWQQLITDQIAPGIKTTVEGKKLWLHVASYAPPLSEHQAGNIVFSMINSTVPSHSIPYHGYVSPETQSPFLTPSRPFNLMFKTFLDPIDPVERIIQTTQQHDPTQQETPSQTVREKVDEVLRPSTVYLRPETAQGVFINFEQVTRTMKMKVPFGIAQVGKSFRNEIRLEHGIFRTPEFEQMELEYFVSPWTSGYWYDHWRKLRYNWWLTHACHPDDFRQRDHQANEMAHYAVGCTDVEFKYPWGWGEVEGVAHRGNYDLTQHMKTTGAKFEVIEDLPRIEDEDATVDMSMVPKESPAKYIPHVIESSCGLNRAMLAFLCDAFHQIPAAEDDKNGQPRNILKLHPQLAPVKCAVLPLTGKPEFLSLAQKVAQSIRKRGLYTVIESQKLRIGKRYYRHDEIGTPCLDDGSVTIREHVQQYIDNKLLE</sequence>
<dbReference type="NCBIfam" id="NF003211">
    <property type="entry name" value="PRK04173.1"/>
    <property type="match status" value="1"/>
</dbReference>
<keyword evidence="3" id="KW-1185">Reference proteome</keyword>
<dbReference type="PANTHER" id="PTHR10745:SF8">
    <property type="entry name" value="DNA POLYMERASE SUBUNIT GAMMA-2, MITOCHONDRIAL"/>
    <property type="match status" value="1"/>
</dbReference>
<dbReference type="GO" id="GO:0004820">
    <property type="term" value="F:glycine-tRNA ligase activity"/>
    <property type="evidence" value="ECO:0007669"/>
    <property type="project" value="TreeGrafter"/>
</dbReference>
<evidence type="ECO:0000259" key="1">
    <source>
        <dbReference type="PROSITE" id="PS50862"/>
    </source>
</evidence>
<dbReference type="PRINTS" id="PR01043">
    <property type="entry name" value="TRNASYNTHGLY"/>
</dbReference>
<dbReference type="STRING" id="90262.A0A1X2HYA5"/>
<dbReference type="EMBL" id="MCGE01000045">
    <property type="protein sequence ID" value="ORZ05235.1"/>
    <property type="molecule type" value="Genomic_DNA"/>
</dbReference>
<accession>A0A1X2HYA5</accession>
<dbReference type="InterPro" id="IPR004154">
    <property type="entry name" value="Anticodon-bd"/>
</dbReference>
<dbReference type="InterPro" id="IPR027031">
    <property type="entry name" value="Gly-tRNA_synthase/POLG2"/>
</dbReference>
<dbReference type="OrthoDB" id="57698at2759"/>
<reference evidence="2 3" key="1">
    <citation type="submission" date="2016-07" db="EMBL/GenBank/DDBJ databases">
        <title>Pervasive Adenine N6-methylation of Active Genes in Fungi.</title>
        <authorList>
            <consortium name="DOE Joint Genome Institute"/>
            <person name="Mondo S.J."/>
            <person name="Dannebaum R.O."/>
            <person name="Kuo R.C."/>
            <person name="Labutti K."/>
            <person name="Haridas S."/>
            <person name="Kuo A."/>
            <person name="Salamov A."/>
            <person name="Ahrendt S.R."/>
            <person name="Lipzen A."/>
            <person name="Sullivan W."/>
            <person name="Andreopoulos W.B."/>
            <person name="Clum A."/>
            <person name="Lindquist E."/>
            <person name="Daum C."/>
            <person name="Ramamoorthy G.K."/>
            <person name="Gryganskyi A."/>
            <person name="Culley D."/>
            <person name="Magnuson J.K."/>
            <person name="James T.Y."/>
            <person name="O'Malley M.A."/>
            <person name="Stajich J.E."/>
            <person name="Spatafora J.W."/>
            <person name="Visel A."/>
            <person name="Grigoriev I.V."/>
        </authorList>
    </citation>
    <scope>NUCLEOTIDE SEQUENCE [LARGE SCALE GENOMIC DNA]</scope>
    <source>
        <strain evidence="2 3">NRRL 1336</strain>
    </source>
</reference>
<proteinExistence type="predicted"/>
<dbReference type="AlphaFoldDB" id="A0A1X2HYA5"/>
<dbReference type="SUPFAM" id="SSF55681">
    <property type="entry name" value="Class II aaRS and biotin synthetases"/>
    <property type="match status" value="1"/>
</dbReference>
<dbReference type="PANTHER" id="PTHR10745">
    <property type="entry name" value="GLYCYL-TRNA SYNTHETASE/DNA POLYMERASE SUBUNIT GAMMA-2"/>
    <property type="match status" value="1"/>
</dbReference>